<reference evidence="4 5" key="1">
    <citation type="submission" date="2020-08" db="EMBL/GenBank/DDBJ databases">
        <title>Genome sequence of Sphingomonas rhizophila KACC 19189T.</title>
        <authorList>
            <person name="Hyun D.-W."/>
            <person name="Bae J.-W."/>
        </authorList>
    </citation>
    <scope>NUCLEOTIDE SEQUENCE [LARGE SCALE GENOMIC DNA]</scope>
    <source>
        <strain evidence="4 5">KACC 19189</strain>
    </source>
</reference>
<dbReference type="PANTHER" id="PTHR37981">
    <property type="entry name" value="LIPASE 2"/>
    <property type="match status" value="1"/>
</dbReference>
<organism evidence="4 5">
    <name type="scientific">Sphingomonas rhizophila</name>
    <dbReference type="NCBI Taxonomy" id="2071607"/>
    <lineage>
        <taxon>Bacteria</taxon>
        <taxon>Pseudomonadati</taxon>
        <taxon>Pseudomonadota</taxon>
        <taxon>Alphaproteobacteria</taxon>
        <taxon>Sphingomonadales</taxon>
        <taxon>Sphingomonadaceae</taxon>
        <taxon>Sphingomonas</taxon>
    </lineage>
</organism>
<dbReference type="RefSeq" id="WP_187543106.1">
    <property type="nucleotide sequence ID" value="NZ_CP060717.1"/>
</dbReference>
<dbReference type="KEGG" id="srhi:H9L12_01160"/>
<keyword evidence="2" id="KW-1015">Disulfide bond</keyword>
<evidence type="ECO:0000313" key="5">
    <source>
        <dbReference type="Proteomes" id="UP000515955"/>
    </source>
</evidence>
<dbReference type="SUPFAM" id="SSF52266">
    <property type="entry name" value="SGNH hydrolase"/>
    <property type="match status" value="1"/>
</dbReference>
<sequence length="248" mass="26048">MGSSFAAGPGLGALQDNSPLMCARTIDSYPQKLARAARLSLVDMSCGGAVTSHLYHGGQLFQGPQVRVVGPATRLVTITVGGNDIGYIGDLSMLASRRSPGVYGWLVRHLWVGPKAWADRDFARLDRELGEVFGAIRRRSPAARIVVATYPTILPPAGTCALLSISAAEAQAMRRVGDRLAAVTAAAARRARAAVVDMYGLAAAHHACSAEPWVSGWTNGGIAPFHPTQAGTTATADAIRRAIAHQQL</sequence>
<feature type="active site" evidence="1">
    <location>
        <position position="226"/>
    </location>
</feature>
<evidence type="ECO:0000256" key="1">
    <source>
        <dbReference type="PIRSR" id="PIRSR637460-1"/>
    </source>
</evidence>
<feature type="active site" description="Nucleophile" evidence="1">
    <location>
        <position position="4"/>
    </location>
</feature>
<gene>
    <name evidence="4" type="ORF">H9L12_01160</name>
</gene>
<keyword evidence="5" id="KW-1185">Reference proteome</keyword>
<dbReference type="InterPro" id="IPR037460">
    <property type="entry name" value="SEST-like"/>
</dbReference>
<evidence type="ECO:0000313" key="4">
    <source>
        <dbReference type="EMBL" id="QNN66122.1"/>
    </source>
</evidence>
<dbReference type="Proteomes" id="UP000515955">
    <property type="component" value="Chromosome"/>
</dbReference>
<dbReference type="GO" id="GO:0004806">
    <property type="term" value="F:triacylglycerol lipase activity"/>
    <property type="evidence" value="ECO:0007669"/>
    <property type="project" value="TreeGrafter"/>
</dbReference>
<proteinExistence type="predicted"/>
<accession>A0A7G9SE47</accession>
<dbReference type="EMBL" id="CP060717">
    <property type="protein sequence ID" value="QNN66122.1"/>
    <property type="molecule type" value="Genomic_DNA"/>
</dbReference>
<keyword evidence="4" id="KW-0378">Hydrolase</keyword>
<dbReference type="Gene3D" id="3.40.50.1110">
    <property type="entry name" value="SGNH hydrolase"/>
    <property type="match status" value="1"/>
</dbReference>
<name>A0A7G9SE47_9SPHN</name>
<dbReference type="PANTHER" id="PTHR37981:SF1">
    <property type="entry name" value="SGNH HYDROLASE-TYPE ESTERASE DOMAIN-CONTAINING PROTEIN"/>
    <property type="match status" value="1"/>
</dbReference>
<dbReference type="CDD" id="cd01823">
    <property type="entry name" value="SEST_like"/>
    <property type="match status" value="1"/>
</dbReference>
<feature type="disulfide bond" evidence="2">
    <location>
        <begin position="160"/>
        <end position="208"/>
    </location>
</feature>
<dbReference type="AlphaFoldDB" id="A0A7G9SE47"/>
<dbReference type="GO" id="GO:0019433">
    <property type="term" value="P:triglyceride catabolic process"/>
    <property type="evidence" value="ECO:0007669"/>
    <property type="project" value="TreeGrafter"/>
</dbReference>
<dbReference type="Pfam" id="PF13472">
    <property type="entry name" value="Lipase_GDSL_2"/>
    <property type="match status" value="1"/>
</dbReference>
<feature type="domain" description="SGNH hydrolase-type esterase" evidence="3">
    <location>
        <begin position="1"/>
        <end position="231"/>
    </location>
</feature>
<feature type="disulfide bond" evidence="2">
    <location>
        <begin position="22"/>
        <end position="46"/>
    </location>
</feature>
<protein>
    <submittedName>
        <fullName evidence="4">SGNH/GDSL hydrolase family protein</fullName>
    </submittedName>
</protein>
<evidence type="ECO:0000256" key="2">
    <source>
        <dbReference type="PIRSR" id="PIRSR637460-2"/>
    </source>
</evidence>
<dbReference type="InterPro" id="IPR013830">
    <property type="entry name" value="SGNH_hydro"/>
</dbReference>
<evidence type="ECO:0000259" key="3">
    <source>
        <dbReference type="Pfam" id="PF13472"/>
    </source>
</evidence>
<dbReference type="InterPro" id="IPR036514">
    <property type="entry name" value="SGNH_hydro_sf"/>
</dbReference>